<dbReference type="Proteomes" id="UP001600894">
    <property type="component" value="Unassembled WGS sequence"/>
</dbReference>
<dbReference type="RefSeq" id="WP_176253911.1">
    <property type="nucleotide sequence ID" value="NZ_BAABXL010000001.1"/>
</dbReference>
<dbReference type="Pfam" id="PF14501">
    <property type="entry name" value="HATPase_c_5"/>
    <property type="match status" value="1"/>
</dbReference>
<evidence type="ECO:0000313" key="4">
    <source>
        <dbReference type="Proteomes" id="UP001600894"/>
    </source>
</evidence>
<proteinExistence type="predicted"/>
<gene>
    <name evidence="3" type="ORF">F130042H8_20350</name>
</gene>
<dbReference type="PANTHER" id="PTHR40448:SF1">
    <property type="entry name" value="TWO-COMPONENT SENSOR HISTIDINE KINASE"/>
    <property type="match status" value="1"/>
</dbReference>
<keyword evidence="1" id="KW-0472">Membrane</keyword>
<feature type="transmembrane region" description="Helical" evidence="1">
    <location>
        <begin position="67"/>
        <end position="85"/>
    </location>
</feature>
<feature type="transmembrane region" description="Helical" evidence="1">
    <location>
        <begin position="166"/>
        <end position="183"/>
    </location>
</feature>
<name>A0ABQ0AY71_9FIRM</name>
<evidence type="ECO:0000259" key="2">
    <source>
        <dbReference type="Pfam" id="PF14501"/>
    </source>
</evidence>
<keyword evidence="4" id="KW-1185">Reference proteome</keyword>
<comment type="caution">
    <text evidence="3">The sequence shown here is derived from an EMBL/GenBank/DDBJ whole genome shotgun (WGS) entry which is preliminary data.</text>
</comment>
<dbReference type="PANTHER" id="PTHR40448">
    <property type="entry name" value="TWO-COMPONENT SENSOR HISTIDINE KINASE"/>
    <property type="match status" value="1"/>
</dbReference>
<keyword evidence="1" id="KW-0812">Transmembrane</keyword>
<evidence type="ECO:0000256" key="1">
    <source>
        <dbReference type="SAM" id="Phobius"/>
    </source>
</evidence>
<feature type="transmembrane region" description="Helical" evidence="1">
    <location>
        <begin position="6"/>
        <end position="27"/>
    </location>
</feature>
<dbReference type="CDD" id="cd16935">
    <property type="entry name" value="HATPase_AgrC-ComD-like"/>
    <property type="match status" value="1"/>
</dbReference>
<dbReference type="InterPro" id="IPR036890">
    <property type="entry name" value="HATPase_C_sf"/>
</dbReference>
<reference evidence="3 4" key="1">
    <citation type="submission" date="2024-04" db="EMBL/GenBank/DDBJ databases">
        <title>Defined microbial consortia suppress multidrug-resistant proinflammatory Enterobacteriaceae via ecological control.</title>
        <authorList>
            <person name="Furuichi M."/>
            <person name="Kawaguchi T."/>
            <person name="Pust M."/>
            <person name="Yasuma K."/>
            <person name="Plichta D."/>
            <person name="Hasegawa N."/>
            <person name="Ohya T."/>
            <person name="Bhattarai S."/>
            <person name="Sasajima S."/>
            <person name="Aoto Y."/>
            <person name="Tuganbaev T."/>
            <person name="Yaginuma M."/>
            <person name="Ueda M."/>
            <person name="Okahashi N."/>
            <person name="Amafuji K."/>
            <person name="Kiridooshi Y."/>
            <person name="Sugita K."/>
            <person name="Strazar M."/>
            <person name="Skelly A."/>
            <person name="Suda W."/>
            <person name="Hattori M."/>
            <person name="Nakamoto N."/>
            <person name="Caballero S."/>
            <person name="Norman J."/>
            <person name="Olle B."/>
            <person name="Tanoue T."/>
            <person name="Arita M."/>
            <person name="Bucci V."/>
            <person name="Atarashi K."/>
            <person name="Xavier R."/>
            <person name="Honda K."/>
        </authorList>
    </citation>
    <scope>NUCLEOTIDE SEQUENCE [LARGE SCALE GENOMIC DNA]</scope>
    <source>
        <strain evidence="4">f13</strain>
    </source>
</reference>
<feature type="transmembrane region" description="Helical" evidence="1">
    <location>
        <begin position="39"/>
        <end position="61"/>
    </location>
</feature>
<keyword evidence="1" id="KW-1133">Transmembrane helix</keyword>
<organism evidence="3 4">
    <name type="scientific">Enterocloster alcoholdehydrogenati</name>
    <dbReference type="NCBI Taxonomy" id="2547410"/>
    <lineage>
        <taxon>Bacteria</taxon>
        <taxon>Bacillati</taxon>
        <taxon>Bacillota</taxon>
        <taxon>Clostridia</taxon>
        <taxon>Lachnospirales</taxon>
        <taxon>Lachnospiraceae</taxon>
        <taxon>Enterocloster</taxon>
    </lineage>
</organism>
<feature type="domain" description="Sensor histidine kinase NatK-like C-terminal" evidence="2">
    <location>
        <begin position="345"/>
        <end position="444"/>
    </location>
</feature>
<protein>
    <recommendedName>
        <fullName evidence="2">Sensor histidine kinase NatK-like C-terminal domain-containing protein</fullName>
    </recommendedName>
</protein>
<dbReference type="SUPFAM" id="SSF55874">
    <property type="entry name" value="ATPase domain of HSP90 chaperone/DNA topoisomerase II/histidine kinase"/>
    <property type="match status" value="1"/>
</dbReference>
<accession>A0ABQ0AY71</accession>
<sequence length="454" mass="51552">MNRFNLQLISLLVLDLLSVNLPFLWIFHSEWRYHARKTAGILLGYLIMACGLFLFAARLHTGLSRHSLLWALSLMGSSFFLCLFLTKVKFQAVAYTLFLFKNVSDSASLLSRMMAIGITHRISGLSEQVFTCFWELVLIPSAVAIITAVIGPRLKKAVHYTRFLPVWRRMLLIPALFFIMFYIDLGLKYSPYLYPPSHNYSVLFITIFWLICVYIVHITTLQILFLLTQSFALKEEYRTMKLISDALTSQTANLQASLEQLLKARHDFRHHLVILQGLMTQSQYRSAADYIERYLGNKDICPVHTYCANTAVNALLNYYLQTAREHSVHVTASICLPKSFSMPDVDFCTILGNLLSNALESCLRQESGVPAISVNISPAGQSMITLCIRNSYSHEIREQDGQFISSKRGDVGIGTSSVRYLTERYHGFLNFRHENGIFEASVFLNPSMDTASAS</sequence>
<evidence type="ECO:0000313" key="3">
    <source>
        <dbReference type="EMBL" id="GAA6268975.1"/>
    </source>
</evidence>
<dbReference type="Gene3D" id="3.30.565.10">
    <property type="entry name" value="Histidine kinase-like ATPase, C-terminal domain"/>
    <property type="match status" value="1"/>
</dbReference>
<feature type="transmembrane region" description="Helical" evidence="1">
    <location>
        <begin position="203"/>
        <end position="228"/>
    </location>
</feature>
<dbReference type="EMBL" id="BAABXL010000001">
    <property type="protein sequence ID" value="GAA6268975.1"/>
    <property type="molecule type" value="Genomic_DNA"/>
</dbReference>
<feature type="transmembrane region" description="Helical" evidence="1">
    <location>
        <begin position="133"/>
        <end position="154"/>
    </location>
</feature>
<dbReference type="InterPro" id="IPR032834">
    <property type="entry name" value="NatK-like_C"/>
</dbReference>